<dbReference type="InterPro" id="IPR010819">
    <property type="entry name" value="AGE/CE"/>
</dbReference>
<evidence type="ECO:0000256" key="6">
    <source>
        <dbReference type="ARBA" id="ARBA00031608"/>
    </source>
</evidence>
<comment type="catalytic activity">
    <reaction evidence="9">
        <text>an N-acyl-D-glucosamine = an N-acyl-D-mannosamine</text>
        <dbReference type="Rhea" id="RHEA:19033"/>
        <dbReference type="ChEBI" id="CHEBI:16062"/>
        <dbReference type="ChEBI" id="CHEBI:17274"/>
        <dbReference type="EC" id="5.1.3.8"/>
    </reaction>
    <physiologicalReaction direction="left-to-right" evidence="9">
        <dbReference type="Rhea" id="RHEA:19034"/>
    </physiologicalReaction>
    <physiologicalReaction direction="right-to-left" evidence="9">
        <dbReference type="Rhea" id="RHEA:19035"/>
    </physiologicalReaction>
</comment>
<reference evidence="11" key="1">
    <citation type="submission" date="2021-02" db="EMBL/GenBank/DDBJ databases">
        <authorList>
            <person name="Nowell W R."/>
        </authorList>
    </citation>
    <scope>NUCLEOTIDE SEQUENCE</scope>
</reference>
<accession>A0A815E5S0</accession>
<evidence type="ECO:0000313" key="12">
    <source>
        <dbReference type="EMBL" id="CAF1577403.1"/>
    </source>
</evidence>
<keyword evidence="14" id="KW-1185">Reference proteome</keyword>
<keyword evidence="5" id="KW-0413">Isomerase</keyword>
<dbReference type="Gene3D" id="1.50.10.10">
    <property type="match status" value="1"/>
</dbReference>
<proteinExistence type="inferred from homology"/>
<dbReference type="GO" id="GO:0050121">
    <property type="term" value="F:N-acylglucosamine 2-epimerase activity"/>
    <property type="evidence" value="ECO:0007669"/>
    <property type="project" value="UniProtKB-EC"/>
</dbReference>
<gene>
    <name evidence="12" type="ORF">JXQ802_LOCUS45842</name>
    <name evidence="11" type="ORF">PYM288_LOCUS30158</name>
</gene>
<evidence type="ECO:0000313" key="13">
    <source>
        <dbReference type="Proteomes" id="UP000663854"/>
    </source>
</evidence>
<dbReference type="EMBL" id="CAJNOL010003932">
    <property type="protein sequence ID" value="CAF1577403.1"/>
    <property type="molecule type" value="Genomic_DNA"/>
</dbReference>
<comment type="subunit">
    <text evidence="10">Homodimer. Forms a heterodimer with renin and inhibits its activity.</text>
</comment>
<dbReference type="Proteomes" id="UP000663854">
    <property type="component" value="Unassembled WGS sequence"/>
</dbReference>
<dbReference type="EMBL" id="CAJNOH010002684">
    <property type="protein sequence ID" value="CAF1305857.1"/>
    <property type="molecule type" value="Genomic_DNA"/>
</dbReference>
<evidence type="ECO:0000256" key="8">
    <source>
        <dbReference type="ARBA" id="ARBA00033215"/>
    </source>
</evidence>
<comment type="caution">
    <text evidence="11">The sequence shown here is derived from an EMBL/GenBank/DDBJ whole genome shotgun (WGS) entry which is preliminary data.</text>
</comment>
<evidence type="ECO:0000313" key="14">
    <source>
        <dbReference type="Proteomes" id="UP000663870"/>
    </source>
</evidence>
<evidence type="ECO:0000256" key="5">
    <source>
        <dbReference type="ARBA" id="ARBA00023235"/>
    </source>
</evidence>
<dbReference type="SUPFAM" id="SSF48208">
    <property type="entry name" value="Six-hairpin glycosidases"/>
    <property type="match status" value="1"/>
</dbReference>
<dbReference type="InterPro" id="IPR008928">
    <property type="entry name" value="6-hairpin_glycosidase_sf"/>
</dbReference>
<comment type="pathway">
    <text evidence="1">Amino-sugar metabolism; N-acetylneuraminate degradation.</text>
</comment>
<dbReference type="Proteomes" id="UP000663870">
    <property type="component" value="Unassembled WGS sequence"/>
</dbReference>
<sequence>MEEHFWLKEKGLYANEATRDWQLKDYRGQNDNMHAYAVTKDEIYLERAKIVAKVMTESSKELNYQIWKHYYPDCTPDFEYNKNVRTNSLRPWGVQTGYQTEWAKLLLILDRHDPQP</sequence>
<evidence type="ECO:0000256" key="10">
    <source>
        <dbReference type="ARBA" id="ARBA00046544"/>
    </source>
</evidence>
<dbReference type="InterPro" id="IPR012341">
    <property type="entry name" value="6hp_glycosidase-like_sf"/>
</dbReference>
<comment type="similarity">
    <text evidence="2">Belongs to the N-acylglucosamine 2-epimerase family.</text>
</comment>
<evidence type="ECO:0000256" key="9">
    <source>
        <dbReference type="ARBA" id="ARBA00034243"/>
    </source>
</evidence>
<evidence type="ECO:0000256" key="2">
    <source>
        <dbReference type="ARBA" id="ARBA00008558"/>
    </source>
</evidence>
<dbReference type="GO" id="GO:0005975">
    <property type="term" value="P:carbohydrate metabolic process"/>
    <property type="evidence" value="ECO:0007669"/>
    <property type="project" value="InterPro"/>
</dbReference>
<evidence type="ECO:0000256" key="1">
    <source>
        <dbReference type="ARBA" id="ARBA00004878"/>
    </source>
</evidence>
<dbReference type="Pfam" id="PF07221">
    <property type="entry name" value="GlcNAc_2-epim"/>
    <property type="match status" value="1"/>
</dbReference>
<dbReference type="EC" id="5.1.3.8" evidence="3"/>
<name>A0A815E5S0_9BILA</name>
<evidence type="ECO:0000256" key="7">
    <source>
        <dbReference type="ARBA" id="ARBA00031909"/>
    </source>
</evidence>
<evidence type="ECO:0000313" key="11">
    <source>
        <dbReference type="EMBL" id="CAF1305857.1"/>
    </source>
</evidence>
<organism evidence="11 13">
    <name type="scientific">Rotaria sordida</name>
    <dbReference type="NCBI Taxonomy" id="392033"/>
    <lineage>
        <taxon>Eukaryota</taxon>
        <taxon>Metazoa</taxon>
        <taxon>Spiralia</taxon>
        <taxon>Gnathifera</taxon>
        <taxon>Rotifera</taxon>
        <taxon>Eurotatoria</taxon>
        <taxon>Bdelloidea</taxon>
        <taxon>Philodinida</taxon>
        <taxon>Philodinidae</taxon>
        <taxon>Rotaria</taxon>
    </lineage>
</organism>
<evidence type="ECO:0000256" key="3">
    <source>
        <dbReference type="ARBA" id="ARBA00013176"/>
    </source>
</evidence>
<dbReference type="AlphaFoldDB" id="A0A815E5S0"/>
<protein>
    <recommendedName>
        <fullName evidence="4">N-acylglucosamine 2-epimerase</fullName>
        <ecNumber evidence="3">5.1.3.8</ecNumber>
    </recommendedName>
    <alternativeName>
        <fullName evidence="8">GlcNAc 2-epimerase</fullName>
    </alternativeName>
    <alternativeName>
        <fullName evidence="6">N-acetyl-D-glucosamine 2-epimerase</fullName>
    </alternativeName>
    <alternativeName>
        <fullName evidence="7">Renin-binding protein</fullName>
    </alternativeName>
</protein>
<evidence type="ECO:0000256" key="4">
    <source>
        <dbReference type="ARBA" id="ARBA00014959"/>
    </source>
</evidence>